<dbReference type="Pfam" id="PF13559">
    <property type="entry name" value="DUF4129"/>
    <property type="match status" value="1"/>
</dbReference>
<evidence type="ECO:0000256" key="1">
    <source>
        <dbReference type="SAM" id="Phobius"/>
    </source>
</evidence>
<keyword evidence="1" id="KW-1133">Transmembrane helix</keyword>
<gene>
    <name evidence="3" type="ORF">QQX10_08850</name>
</gene>
<evidence type="ECO:0000259" key="2">
    <source>
        <dbReference type="Pfam" id="PF13559"/>
    </source>
</evidence>
<evidence type="ECO:0000313" key="3">
    <source>
        <dbReference type="EMBL" id="MDN4488274.1"/>
    </source>
</evidence>
<feature type="transmembrane region" description="Helical" evidence="1">
    <location>
        <begin position="61"/>
        <end position="82"/>
    </location>
</feature>
<accession>A0AAW7M3B0</accession>
<reference evidence="3" key="1">
    <citation type="submission" date="2023-06" db="EMBL/GenBank/DDBJ databases">
        <title>Sysu t00039.</title>
        <authorList>
            <person name="Gao L."/>
            <person name="Fang B.-Z."/>
            <person name="Li W.-J."/>
        </authorList>
    </citation>
    <scope>NUCLEOTIDE SEQUENCE</scope>
    <source>
        <strain evidence="3">SYSU T00039</strain>
    </source>
</reference>
<protein>
    <submittedName>
        <fullName evidence="3">DUF4129 domain-containing protein</fullName>
    </submittedName>
</protein>
<keyword evidence="1" id="KW-0472">Membrane</keyword>
<organism evidence="3 4">
    <name type="scientific">Demequina lignilytica</name>
    <dbReference type="NCBI Taxonomy" id="3051663"/>
    <lineage>
        <taxon>Bacteria</taxon>
        <taxon>Bacillati</taxon>
        <taxon>Actinomycetota</taxon>
        <taxon>Actinomycetes</taxon>
        <taxon>Micrococcales</taxon>
        <taxon>Demequinaceae</taxon>
        <taxon>Demequina</taxon>
    </lineage>
</organism>
<dbReference type="EMBL" id="JAUHPX010000005">
    <property type="protein sequence ID" value="MDN4488274.1"/>
    <property type="molecule type" value="Genomic_DNA"/>
</dbReference>
<keyword evidence="4" id="KW-1185">Reference proteome</keyword>
<dbReference type="AlphaFoldDB" id="A0AAW7M3B0"/>
<proteinExistence type="predicted"/>
<evidence type="ECO:0000313" key="4">
    <source>
        <dbReference type="Proteomes" id="UP001172737"/>
    </source>
</evidence>
<sequence length="207" mass="21947">MSVIEPPVVPGADEARRWAVDELAKDEYASGGESWLARVLDWFSRLLDGLGDGVGGAVGPWGAIGIGILVAAVLALIVWLVVGPLRRNRRRTVEAELFDDDRDAAALDDDADRAARAGDFATATMHAYRATIRRLAERSLIDLTPGLTAHEAAELGGRALAELAVPLAVDADVFDRIRYGHGGAGPEAYAHARATLERASTAKAVVT</sequence>
<name>A0AAW7M3B0_9MICO</name>
<dbReference type="RefSeq" id="WP_301119902.1">
    <property type="nucleotide sequence ID" value="NZ_JAUHPX010000005.1"/>
</dbReference>
<keyword evidence="1" id="KW-0812">Transmembrane</keyword>
<dbReference type="InterPro" id="IPR025403">
    <property type="entry name" value="TgpA-like_C"/>
</dbReference>
<feature type="domain" description="Protein-glutamine gamma-glutamyltransferase-like C-terminal" evidence="2">
    <location>
        <begin position="127"/>
        <end position="197"/>
    </location>
</feature>
<comment type="caution">
    <text evidence="3">The sequence shown here is derived from an EMBL/GenBank/DDBJ whole genome shotgun (WGS) entry which is preliminary data.</text>
</comment>
<dbReference type="Proteomes" id="UP001172737">
    <property type="component" value="Unassembled WGS sequence"/>
</dbReference>